<name>A0A7G9LCD9_9FLAO</name>
<keyword evidence="1" id="KW-0732">Signal</keyword>
<reference evidence="2 3" key="1">
    <citation type="submission" date="2020-08" db="EMBL/GenBank/DDBJ databases">
        <title>Polaribacter sp. L12M9 isolated from gut of the Korean scallop.</title>
        <authorList>
            <person name="Jeong Y.S."/>
        </authorList>
    </citation>
    <scope>NUCLEOTIDE SEQUENCE [LARGE SCALE GENOMIC DNA]</scope>
    <source>
        <strain evidence="2 3">L12M9</strain>
    </source>
</reference>
<accession>A0A7G9LCD9</accession>
<proteinExistence type="predicted"/>
<dbReference type="EMBL" id="CP060695">
    <property type="protein sequence ID" value="QNM86288.1"/>
    <property type="molecule type" value="Genomic_DNA"/>
</dbReference>
<evidence type="ECO:0000313" key="3">
    <source>
        <dbReference type="Proteomes" id="UP000515808"/>
    </source>
</evidence>
<gene>
    <name evidence="2" type="ORF">H9W90_03975</name>
</gene>
<dbReference type="Proteomes" id="UP000515808">
    <property type="component" value="Chromosome"/>
</dbReference>
<dbReference type="Pfam" id="PF19672">
    <property type="entry name" value="DUF6175"/>
    <property type="match status" value="1"/>
</dbReference>
<dbReference type="KEGG" id="ppec:H9W90_03975"/>
<keyword evidence="3" id="KW-1185">Reference proteome</keyword>
<organism evidence="2 3">
    <name type="scientific">Polaribacter pectinis</name>
    <dbReference type="NCBI Taxonomy" id="2738844"/>
    <lineage>
        <taxon>Bacteria</taxon>
        <taxon>Pseudomonadati</taxon>
        <taxon>Bacteroidota</taxon>
        <taxon>Flavobacteriia</taxon>
        <taxon>Flavobacteriales</taxon>
        <taxon>Flavobacteriaceae</taxon>
    </lineage>
</organism>
<sequence>MKLKIIIIALIAIVSAKTYSQNVEQVQPTIMVMPFTKSGENALELFENDFKWQSIIARVNNSLQERGFRPKDLQETINQVKRTKAISSLKNANFNVEEAIYMEARTDIIVKAFINIHSEDGGATNSVQVSLKAIEASSRMSLYDMPTASSPPFKTTDYGYLVDRVLTEENRIEKFVDGLNEAFGQIVSLGKAITIEILVTEDSVFKLDDEIGDNADFVSELITEWVKQNANKNQYRIKQDSENILSFDEVRIPLKTESGNNYSVNDFARSISRAIAKICRKDGVKAKRSKPSVSEGTIRIILP</sequence>
<dbReference type="AlphaFoldDB" id="A0A7G9LCD9"/>
<evidence type="ECO:0000313" key="2">
    <source>
        <dbReference type="EMBL" id="QNM86288.1"/>
    </source>
</evidence>
<feature type="signal peptide" evidence="1">
    <location>
        <begin position="1"/>
        <end position="20"/>
    </location>
</feature>
<dbReference type="InterPro" id="IPR046173">
    <property type="entry name" value="DUF6175"/>
</dbReference>
<feature type="chain" id="PRO_5028828660" description="LPP20 lipoprotein" evidence="1">
    <location>
        <begin position="21"/>
        <end position="303"/>
    </location>
</feature>
<dbReference type="RefSeq" id="WP_187483170.1">
    <property type="nucleotide sequence ID" value="NZ_CP060695.1"/>
</dbReference>
<protein>
    <recommendedName>
        <fullName evidence="4">LPP20 lipoprotein</fullName>
    </recommendedName>
</protein>
<evidence type="ECO:0000256" key="1">
    <source>
        <dbReference type="SAM" id="SignalP"/>
    </source>
</evidence>
<evidence type="ECO:0008006" key="4">
    <source>
        <dbReference type="Google" id="ProtNLM"/>
    </source>
</evidence>